<feature type="domain" description="Rieske" evidence="15">
    <location>
        <begin position="83"/>
        <end position="190"/>
    </location>
</feature>
<dbReference type="GO" id="GO:0051537">
    <property type="term" value="F:2 iron, 2 sulfur cluster binding"/>
    <property type="evidence" value="ECO:0007669"/>
    <property type="project" value="UniProtKB-KW"/>
</dbReference>
<evidence type="ECO:0000256" key="14">
    <source>
        <dbReference type="SAM" id="Phobius"/>
    </source>
</evidence>
<evidence type="ECO:0000256" key="11">
    <source>
        <dbReference type="ARBA" id="ARBA00023004"/>
    </source>
</evidence>
<keyword evidence="5 14" id="KW-0812">Transmembrane</keyword>
<keyword evidence="13 14" id="KW-0472">Membrane</keyword>
<keyword evidence="9 14" id="KW-1133">Transmembrane helix</keyword>
<dbReference type="Gene3D" id="3.90.380.10">
    <property type="entry name" value="Naphthalene 1,2-dioxygenase Alpha Subunit, Chain A, domain 1"/>
    <property type="match status" value="1"/>
</dbReference>
<dbReference type="Pfam" id="PF08417">
    <property type="entry name" value="PaO"/>
    <property type="match status" value="1"/>
</dbReference>
<name>A0A835YYS4_9STRA</name>
<evidence type="ECO:0000313" key="17">
    <source>
        <dbReference type="Proteomes" id="UP000664859"/>
    </source>
</evidence>
<dbReference type="GO" id="GO:0046872">
    <property type="term" value="F:metal ion binding"/>
    <property type="evidence" value="ECO:0007669"/>
    <property type="project" value="UniProtKB-KW"/>
</dbReference>
<proteinExistence type="predicted"/>
<dbReference type="InterPro" id="IPR050584">
    <property type="entry name" value="Cholesterol_7-desaturase"/>
</dbReference>
<evidence type="ECO:0000313" key="16">
    <source>
        <dbReference type="EMBL" id="KAG5179058.1"/>
    </source>
</evidence>
<gene>
    <name evidence="16" type="ORF">JKP88DRAFT_264395</name>
</gene>
<evidence type="ECO:0000256" key="2">
    <source>
        <dbReference type="ARBA" id="ARBA00004370"/>
    </source>
</evidence>
<evidence type="ECO:0000256" key="8">
    <source>
        <dbReference type="ARBA" id="ARBA00022946"/>
    </source>
</evidence>
<evidence type="ECO:0000256" key="3">
    <source>
        <dbReference type="ARBA" id="ARBA00022528"/>
    </source>
</evidence>
<accession>A0A835YYS4</accession>
<keyword evidence="3" id="KW-0150">Chloroplast</keyword>
<dbReference type="EMBL" id="JAFCMP010000501">
    <property type="protein sequence ID" value="KAG5179058.1"/>
    <property type="molecule type" value="Genomic_DNA"/>
</dbReference>
<dbReference type="SUPFAM" id="SSF50022">
    <property type="entry name" value="ISP domain"/>
    <property type="match status" value="1"/>
</dbReference>
<evidence type="ECO:0000256" key="5">
    <source>
        <dbReference type="ARBA" id="ARBA00022692"/>
    </source>
</evidence>
<dbReference type="GO" id="GO:0010277">
    <property type="term" value="F:chlorophyllide a oxygenase activity"/>
    <property type="evidence" value="ECO:0007669"/>
    <property type="project" value="InterPro"/>
</dbReference>
<comment type="subcellular location">
    <subcellularLocation>
        <location evidence="2">Membrane</location>
    </subcellularLocation>
    <subcellularLocation>
        <location evidence="1">Plastid</location>
        <location evidence="1">Chloroplast</location>
    </subcellularLocation>
</comment>
<sequence length="558" mass="61907">MVAPAPRWCTPVVALLPLLLGAVTALLPAATLHVRQHRLQLHAIGSAQPLLRQRHALGMSTTAAPAPAQLSAGENFNYWRAWWPVAIAEDLQPDVPERVELLGEALVLWRDSNKQWRAAVDRCPHRMAPLSEGIIHPKTGNLMCTYHGWEFDGDGTCTNIPQATTDAAAASRRACAQSVPVQIATGLVWVWPDTSPEGLAESKIKRPAIVADMDLPDYNGYWYVRDQPYSYDVLIENLGDPAHLPFAHHGVISNRKSGAPLGITMEPPSALFGPDAKNLHANGGYLSKPFAFMPALRDTPNMVMGFEPPTLFYYKSTYTGDMLQDVVRRLPLPPPFKALGRFMVGRDTKKNPDKPLHLYFVGYSIPTMPGKSRLILRNCRNFLTFLGKKSRAADHIRQHLVLDGDNALLHYEEREYDRLGVKDRLESSLYLPTDADTPVRAWRQWYQKNKIQWACGVEDRGGDKEAVPPREVLLERYHAHTKHCSACRAALAATRKKRKLSLGAAAVLLAIAAALPGGTRASVAAAAMAVAAAGASYRQQQHEREFHYVEYIHAMRDV</sequence>
<dbReference type="OrthoDB" id="426882at2759"/>
<protein>
    <submittedName>
        <fullName evidence="16">Pheophorbide a oxygenase, putative chloroplast</fullName>
    </submittedName>
</protein>
<dbReference type="InterPro" id="IPR017941">
    <property type="entry name" value="Rieske_2Fe-2S"/>
</dbReference>
<dbReference type="SUPFAM" id="SSF55961">
    <property type="entry name" value="Bet v1-like"/>
    <property type="match status" value="1"/>
</dbReference>
<dbReference type="PANTHER" id="PTHR21266">
    <property type="entry name" value="IRON-SULFUR DOMAIN CONTAINING PROTEIN"/>
    <property type="match status" value="1"/>
</dbReference>
<keyword evidence="10" id="KW-0560">Oxidoreductase</keyword>
<keyword evidence="11" id="KW-0408">Iron</keyword>
<dbReference type="Gene3D" id="2.102.10.10">
    <property type="entry name" value="Rieske [2Fe-2S] iron-sulphur domain"/>
    <property type="match status" value="1"/>
</dbReference>
<evidence type="ECO:0000256" key="13">
    <source>
        <dbReference type="ARBA" id="ARBA00023136"/>
    </source>
</evidence>
<organism evidence="16 17">
    <name type="scientific">Tribonema minus</name>
    <dbReference type="NCBI Taxonomy" id="303371"/>
    <lineage>
        <taxon>Eukaryota</taxon>
        <taxon>Sar</taxon>
        <taxon>Stramenopiles</taxon>
        <taxon>Ochrophyta</taxon>
        <taxon>PX clade</taxon>
        <taxon>Xanthophyceae</taxon>
        <taxon>Tribonematales</taxon>
        <taxon>Tribonemataceae</taxon>
        <taxon>Tribonema</taxon>
    </lineage>
</organism>
<dbReference type="Proteomes" id="UP000664859">
    <property type="component" value="Unassembled WGS sequence"/>
</dbReference>
<evidence type="ECO:0000256" key="10">
    <source>
        <dbReference type="ARBA" id="ARBA00023002"/>
    </source>
</evidence>
<dbReference type="AlphaFoldDB" id="A0A835YYS4"/>
<evidence type="ECO:0000256" key="1">
    <source>
        <dbReference type="ARBA" id="ARBA00004229"/>
    </source>
</evidence>
<feature type="transmembrane region" description="Helical" evidence="14">
    <location>
        <begin position="12"/>
        <end position="32"/>
    </location>
</feature>
<evidence type="ECO:0000256" key="9">
    <source>
        <dbReference type="ARBA" id="ARBA00022989"/>
    </source>
</evidence>
<dbReference type="PANTHER" id="PTHR21266:SF32">
    <property type="entry name" value="CHOLESTEROL 7-DESATURASE NVD"/>
    <property type="match status" value="1"/>
</dbReference>
<evidence type="ECO:0000256" key="6">
    <source>
        <dbReference type="ARBA" id="ARBA00022714"/>
    </source>
</evidence>
<evidence type="ECO:0000256" key="7">
    <source>
        <dbReference type="ARBA" id="ARBA00022723"/>
    </source>
</evidence>
<keyword evidence="17" id="KW-1185">Reference proteome</keyword>
<dbReference type="InterPro" id="IPR036922">
    <property type="entry name" value="Rieske_2Fe-2S_sf"/>
</dbReference>
<keyword evidence="6" id="KW-0001">2Fe-2S</keyword>
<keyword evidence="8" id="KW-0809">Transit peptide</keyword>
<evidence type="ECO:0000256" key="4">
    <source>
        <dbReference type="ARBA" id="ARBA00022640"/>
    </source>
</evidence>
<dbReference type="PROSITE" id="PS51296">
    <property type="entry name" value="RIESKE"/>
    <property type="match status" value="1"/>
</dbReference>
<keyword evidence="7" id="KW-0479">Metal-binding</keyword>
<comment type="caution">
    <text evidence="16">The sequence shown here is derived from an EMBL/GenBank/DDBJ whole genome shotgun (WGS) entry which is preliminary data.</text>
</comment>
<keyword evidence="4" id="KW-0934">Plastid</keyword>
<keyword evidence="12" id="KW-0411">Iron-sulfur</keyword>
<dbReference type="Pfam" id="PF00355">
    <property type="entry name" value="Rieske"/>
    <property type="match status" value="1"/>
</dbReference>
<evidence type="ECO:0000256" key="12">
    <source>
        <dbReference type="ARBA" id="ARBA00023014"/>
    </source>
</evidence>
<reference evidence="16" key="1">
    <citation type="submission" date="2021-02" db="EMBL/GenBank/DDBJ databases">
        <title>First Annotated Genome of the Yellow-green Alga Tribonema minus.</title>
        <authorList>
            <person name="Mahan K.M."/>
        </authorList>
    </citation>
    <scope>NUCLEOTIDE SEQUENCE</scope>
    <source>
        <strain evidence="16">UTEX B ZZ1240</strain>
    </source>
</reference>
<evidence type="ECO:0000259" key="15">
    <source>
        <dbReference type="PROSITE" id="PS51296"/>
    </source>
</evidence>
<dbReference type="InterPro" id="IPR013626">
    <property type="entry name" value="PaO"/>
</dbReference>
<dbReference type="GO" id="GO:0009507">
    <property type="term" value="C:chloroplast"/>
    <property type="evidence" value="ECO:0007669"/>
    <property type="project" value="UniProtKB-SubCell"/>
</dbReference>
<dbReference type="GO" id="GO:0016020">
    <property type="term" value="C:membrane"/>
    <property type="evidence" value="ECO:0007669"/>
    <property type="project" value="UniProtKB-SubCell"/>
</dbReference>